<evidence type="ECO:0000256" key="1">
    <source>
        <dbReference type="ARBA" id="ARBA00004251"/>
    </source>
</evidence>
<evidence type="ECO:0000256" key="4">
    <source>
        <dbReference type="ARBA" id="ARBA00022692"/>
    </source>
</evidence>
<feature type="region of interest" description="Disordered" evidence="8">
    <location>
        <begin position="387"/>
        <end position="438"/>
    </location>
</feature>
<dbReference type="InterPro" id="IPR001507">
    <property type="entry name" value="ZP_dom"/>
</dbReference>
<organism evidence="11 12">
    <name type="scientific">Diploscapter pachys</name>
    <dbReference type="NCBI Taxonomy" id="2018661"/>
    <lineage>
        <taxon>Eukaryota</taxon>
        <taxon>Metazoa</taxon>
        <taxon>Ecdysozoa</taxon>
        <taxon>Nematoda</taxon>
        <taxon>Chromadorea</taxon>
        <taxon>Rhabditida</taxon>
        <taxon>Rhabditina</taxon>
        <taxon>Rhabditomorpha</taxon>
        <taxon>Rhabditoidea</taxon>
        <taxon>Rhabditidae</taxon>
        <taxon>Diploscapter</taxon>
    </lineage>
</organism>
<keyword evidence="3" id="KW-1003">Cell membrane</keyword>
<dbReference type="GO" id="GO:0005886">
    <property type="term" value="C:plasma membrane"/>
    <property type="evidence" value="ECO:0007669"/>
    <property type="project" value="UniProtKB-SubCell"/>
</dbReference>
<evidence type="ECO:0000256" key="3">
    <source>
        <dbReference type="ARBA" id="ARBA00022475"/>
    </source>
</evidence>
<feature type="domain" description="ZP" evidence="10">
    <location>
        <begin position="1"/>
        <end position="220"/>
    </location>
</feature>
<evidence type="ECO:0000256" key="8">
    <source>
        <dbReference type="SAM" id="MobiDB-lite"/>
    </source>
</evidence>
<dbReference type="GO" id="GO:0042302">
    <property type="term" value="F:structural constituent of cuticle"/>
    <property type="evidence" value="ECO:0007669"/>
    <property type="project" value="UniProtKB-KW"/>
</dbReference>
<dbReference type="InterPro" id="IPR051962">
    <property type="entry name" value="Cuticlin"/>
</dbReference>
<keyword evidence="5" id="KW-0732">Signal</keyword>
<accession>A0A2A2JHU0</accession>
<evidence type="ECO:0000313" key="12">
    <source>
        <dbReference type="Proteomes" id="UP000218231"/>
    </source>
</evidence>
<evidence type="ECO:0000256" key="5">
    <source>
        <dbReference type="ARBA" id="ARBA00022729"/>
    </source>
</evidence>
<gene>
    <name evidence="11" type="ORF">WR25_13781</name>
</gene>
<dbReference type="EMBL" id="LIAE01010420">
    <property type="protein sequence ID" value="PAV61270.1"/>
    <property type="molecule type" value="Genomic_DNA"/>
</dbReference>
<feature type="compositionally biased region" description="Low complexity" evidence="8">
    <location>
        <begin position="387"/>
        <end position="399"/>
    </location>
</feature>
<dbReference type="Proteomes" id="UP000218231">
    <property type="component" value="Unassembled WGS sequence"/>
</dbReference>
<reference evidence="11 12" key="1">
    <citation type="journal article" date="2017" name="Curr. Biol.">
        <title>Genome architecture and evolution of a unichromosomal asexual nematode.</title>
        <authorList>
            <person name="Fradin H."/>
            <person name="Zegar C."/>
            <person name="Gutwein M."/>
            <person name="Lucas J."/>
            <person name="Kovtun M."/>
            <person name="Corcoran D."/>
            <person name="Baugh L.R."/>
            <person name="Kiontke K."/>
            <person name="Gunsalus K."/>
            <person name="Fitch D.H."/>
            <person name="Piano F."/>
        </authorList>
    </citation>
    <scope>NUCLEOTIDE SEQUENCE [LARGE SCALE GENOMIC DNA]</scope>
    <source>
        <strain evidence="11">PF1309</strain>
    </source>
</reference>
<comment type="caution">
    <text evidence="11">The sequence shown here is derived from an EMBL/GenBank/DDBJ whole genome shotgun (WGS) entry which is preliminary data.</text>
</comment>
<dbReference type="STRING" id="2018661.A0A2A2JHU0"/>
<proteinExistence type="predicted"/>
<protein>
    <recommendedName>
        <fullName evidence="10">ZP domain-containing protein</fullName>
    </recommendedName>
</protein>
<keyword evidence="7 9" id="KW-0472">Membrane</keyword>
<evidence type="ECO:0000256" key="9">
    <source>
        <dbReference type="SAM" id="Phobius"/>
    </source>
</evidence>
<keyword evidence="4 9" id="KW-0812">Transmembrane</keyword>
<dbReference type="Pfam" id="PF25301">
    <property type="entry name" value="CUT_C"/>
    <property type="match status" value="1"/>
</dbReference>
<dbReference type="OrthoDB" id="5854556at2759"/>
<evidence type="ECO:0000259" key="10">
    <source>
        <dbReference type="PROSITE" id="PS51034"/>
    </source>
</evidence>
<dbReference type="Pfam" id="PF25057">
    <property type="entry name" value="CUT_N"/>
    <property type="match status" value="1"/>
</dbReference>
<feature type="compositionally biased region" description="Basic and acidic residues" evidence="8">
    <location>
        <begin position="400"/>
        <end position="412"/>
    </location>
</feature>
<dbReference type="PANTHER" id="PTHR22907">
    <property type="entry name" value="GH04558P"/>
    <property type="match status" value="1"/>
</dbReference>
<dbReference type="PANTHER" id="PTHR22907:SF56">
    <property type="entry name" value="TRANSMEMBRANE PROTEIN RAM-5"/>
    <property type="match status" value="1"/>
</dbReference>
<evidence type="ECO:0000256" key="2">
    <source>
        <dbReference type="ARBA" id="ARBA00022460"/>
    </source>
</evidence>
<keyword evidence="6 9" id="KW-1133">Transmembrane helix</keyword>
<name>A0A2A2JHU0_9BILA</name>
<keyword evidence="2" id="KW-0193">Cuticle</keyword>
<dbReference type="InterPro" id="IPR057475">
    <property type="entry name" value="CUT_C"/>
</dbReference>
<dbReference type="PROSITE" id="PS51034">
    <property type="entry name" value="ZP_2"/>
    <property type="match status" value="1"/>
</dbReference>
<comment type="subcellular location">
    <subcellularLocation>
        <location evidence="1">Cell membrane</location>
        <topology evidence="1">Single-pass type I membrane protein</topology>
    </subcellularLocation>
</comment>
<evidence type="ECO:0000313" key="11">
    <source>
        <dbReference type="EMBL" id="PAV61270.1"/>
    </source>
</evidence>
<keyword evidence="12" id="KW-1185">Reference proteome</keyword>
<feature type="transmembrane region" description="Helical" evidence="9">
    <location>
        <begin position="509"/>
        <end position="531"/>
    </location>
</feature>
<evidence type="ECO:0000256" key="7">
    <source>
        <dbReference type="ARBA" id="ARBA00023136"/>
    </source>
</evidence>
<dbReference type="AlphaFoldDB" id="A0A2A2JHU0"/>
<dbReference type="InterPro" id="IPR056953">
    <property type="entry name" value="CUT_N"/>
</dbReference>
<sequence length="588" mass="66921">MGKFQVINKSLVPGCKKEYSANIVKQASMKIDAEKCADIKYLQSGDRSLEAIIQISFHPLVVTGSDRIYKLQCVDHQPQDGRNFFQESDCKHIVRAASTFLNETEYSIGDSVVHEWSCNKTIIEGMGPTNAFLTNCLAVSQDGKIIRIIDDNGCIIDSELMGELSYSNYYPKIYARSRMFQLISSLRYRFECFVDVCMKKNGTCTDRVFPPRCSFTREEIIKREEQKAKKLPIVSTDRLLTGAAISGFDKRFKVISPWITVTANQYMNIGNIHERYFIRGVVNRTLNEDDLEEDQPDHFLMGISYRGSKLAHPFGPNKPLKFWQLPNRIGLKKTIEKLALEKKIKKPAKLKLYKNLGPNNSTILPTLVHASNENNMNSTSLISTTSEISTITSSTTISTEKSERDREHRADSESSLENLNGKAPNHAYHEDSPSTLPFLATDRTFEPEEEEETKTTSVGPESKLLHDWRLDDSVINDTDILLPSGRQMIYCGNSTEEIMARMKLTGVEYLLIVWSFGSVLVWICILATCLYQRSRKKNWLQIRDSNAPSTNMQPCSIHSPEQSWVQQYRNYENNRGASEDLTVSNRSF</sequence>
<evidence type="ECO:0000256" key="6">
    <source>
        <dbReference type="ARBA" id="ARBA00022989"/>
    </source>
</evidence>